<dbReference type="RefSeq" id="WP_091246235.1">
    <property type="nucleotide sequence ID" value="NZ_FNAG01000028.1"/>
</dbReference>
<dbReference type="AlphaFoldDB" id="A0A1G7AI03"/>
<name>A0A1G7AI03_9GAMM</name>
<keyword evidence="2" id="KW-1185">Reference proteome</keyword>
<protein>
    <submittedName>
        <fullName evidence="1">Uncharacterized protein</fullName>
    </submittedName>
</protein>
<accession>A0A1G7AI03</accession>
<dbReference type="Proteomes" id="UP000199603">
    <property type="component" value="Unassembled WGS sequence"/>
</dbReference>
<sequence length="101" mass="11518">MRPHYLTVIPGGLRRGETVRSKLISRPFDFPDEVFQRLYLEAESTLPLTKVVELLKLRKRVLKERRMAEAPDGLQASELGYEEIPLFLLSPEAEGEAPSKP</sequence>
<evidence type="ECO:0000313" key="2">
    <source>
        <dbReference type="Proteomes" id="UP000199603"/>
    </source>
</evidence>
<organism evidence="1 2">
    <name type="scientific">Aquimonas voraii</name>
    <dbReference type="NCBI Taxonomy" id="265719"/>
    <lineage>
        <taxon>Bacteria</taxon>
        <taxon>Pseudomonadati</taxon>
        <taxon>Pseudomonadota</taxon>
        <taxon>Gammaproteobacteria</taxon>
        <taxon>Lysobacterales</taxon>
        <taxon>Lysobacteraceae</taxon>
        <taxon>Aquimonas</taxon>
    </lineage>
</organism>
<dbReference type="STRING" id="265719.SAMN04488509_1287"/>
<dbReference type="EMBL" id="FNAG01000028">
    <property type="protein sequence ID" value="SDE14564.1"/>
    <property type="molecule type" value="Genomic_DNA"/>
</dbReference>
<proteinExistence type="predicted"/>
<evidence type="ECO:0000313" key="1">
    <source>
        <dbReference type="EMBL" id="SDE14564.1"/>
    </source>
</evidence>
<gene>
    <name evidence="1" type="ORF">SAMN04488509_1287</name>
</gene>
<reference evidence="1 2" key="1">
    <citation type="submission" date="2016-10" db="EMBL/GenBank/DDBJ databases">
        <authorList>
            <person name="de Groot N.N."/>
        </authorList>
    </citation>
    <scope>NUCLEOTIDE SEQUENCE [LARGE SCALE GENOMIC DNA]</scope>
    <source>
        <strain evidence="1 2">DSM 16957</strain>
    </source>
</reference>